<reference evidence="9 10" key="1">
    <citation type="submission" date="2016-07" db="EMBL/GenBank/DDBJ databases">
        <title>Pervasive Adenine N6-methylation of Active Genes in Fungi.</title>
        <authorList>
            <consortium name="DOE Joint Genome Institute"/>
            <person name="Mondo S.J."/>
            <person name="Dannebaum R.O."/>
            <person name="Kuo R.C."/>
            <person name="Labutti K."/>
            <person name="Haridas S."/>
            <person name="Kuo A."/>
            <person name="Salamov A."/>
            <person name="Ahrendt S.R."/>
            <person name="Lipzen A."/>
            <person name="Sullivan W."/>
            <person name="Andreopoulos W.B."/>
            <person name="Clum A."/>
            <person name="Lindquist E."/>
            <person name="Daum C."/>
            <person name="Ramamoorthy G.K."/>
            <person name="Gryganskyi A."/>
            <person name="Culley D."/>
            <person name="Magnuson J.K."/>
            <person name="James T.Y."/>
            <person name="O'Malley M.A."/>
            <person name="Stajich J.E."/>
            <person name="Spatafora J.W."/>
            <person name="Visel A."/>
            <person name="Grigoriev I.V."/>
        </authorList>
    </citation>
    <scope>NUCLEOTIDE SEQUENCE [LARGE SCALE GENOMIC DNA]</scope>
    <source>
        <strain evidence="9 10">62-1032</strain>
    </source>
</reference>
<dbReference type="PROSITE" id="PS50072">
    <property type="entry name" value="CSA_PPIASE_2"/>
    <property type="match status" value="1"/>
</dbReference>
<evidence type="ECO:0000313" key="9">
    <source>
        <dbReference type="EMBL" id="ORY46236.1"/>
    </source>
</evidence>
<keyword evidence="4" id="KW-0677">Repeat</keyword>
<keyword evidence="5" id="KW-0697">Rotamase</keyword>
<dbReference type="Proteomes" id="UP000193467">
    <property type="component" value="Unassembled WGS sequence"/>
</dbReference>
<dbReference type="EMBL" id="MCGR01000121">
    <property type="protein sequence ID" value="ORY46236.1"/>
    <property type="molecule type" value="Genomic_DNA"/>
</dbReference>
<sequence length="677" mass="75157">MADSGEDSSSLGKRAREIDAVDFQAHQNGSTNEQEAGPPPPADGEGVDDDSDDDFGPMPMPAEESAVQAKKRKTLPHAQLYLDHLPSADRYYKSFMHRDTVNNVAVTKTNFLLTTSLDGHLKFWKKQASGIEFVKHYRTHLSPIVGVAVDEDGKNAASIGEDVGGKTVEGLEVKGSVKVFEVENFDMINIVKLPYAPRVCAWVHGRGDGRVLLAVSDFASPLIRIYDGRGDGTPLHTIEGLHRSSVHLMEYNPHYHTVISIDISGMIEYWTPEEPFEKPENVEWESKAQTGLYEFKKTKSTPISLTLSPTGTSFAILSLPNLRLTTFTFLTGRLHRAYDESLTATQEMQQAGTLPSGVNLDSMEFGRRLAMERELERMALENVLEGRPGVGVGKPVWDEGGNFVVYPTLLGIKVVNTVTNKVARMLGKDETVRFLDLSLFQGLPIKKGIKTIAMATSDNPLLADKDERDPTLFCTAYKRPRFYLFTREHPDEKAHDRDVFNEKPTRDEMTIAAPSAAVQGPLGRKAVIHTTKGDIAIDLFPDQTPKTVENFVGLSRKHYYDEVIFHRVIPKFMLQTGDPLGDGTGGESLWGSNFEDEIHPSLKHDRPYTISMANAGPKTNGSQFFITTVPAPWLDGKHTVFGRATSGFDVIHEIENVRTDKGDKPYDEIRIVSVDVE</sequence>
<gene>
    <name evidence="9" type="ORF">BCR35DRAFT_311050</name>
</gene>
<dbReference type="PANTHER" id="PTHR45625:SF4">
    <property type="entry name" value="PEPTIDYLPROLYL ISOMERASE DOMAIN AND WD REPEAT-CONTAINING PROTEIN 1"/>
    <property type="match status" value="1"/>
</dbReference>
<keyword evidence="10" id="KW-1185">Reference proteome</keyword>
<feature type="region of interest" description="Disordered" evidence="7">
    <location>
        <begin position="1"/>
        <end position="71"/>
    </location>
</feature>
<feature type="compositionally biased region" description="Polar residues" evidence="7">
    <location>
        <begin position="25"/>
        <end position="34"/>
    </location>
</feature>
<dbReference type="AlphaFoldDB" id="A0A1Y2CH27"/>
<dbReference type="Gene3D" id="2.40.100.10">
    <property type="entry name" value="Cyclophilin-like"/>
    <property type="match status" value="1"/>
</dbReference>
<evidence type="ECO:0000256" key="2">
    <source>
        <dbReference type="ARBA" id="ARBA00013194"/>
    </source>
</evidence>
<comment type="catalytic activity">
    <reaction evidence="1">
        <text>[protein]-peptidylproline (omega=180) = [protein]-peptidylproline (omega=0)</text>
        <dbReference type="Rhea" id="RHEA:16237"/>
        <dbReference type="Rhea" id="RHEA-COMP:10747"/>
        <dbReference type="Rhea" id="RHEA-COMP:10748"/>
        <dbReference type="ChEBI" id="CHEBI:83833"/>
        <dbReference type="ChEBI" id="CHEBI:83834"/>
        <dbReference type="EC" id="5.2.1.8"/>
    </reaction>
</comment>
<dbReference type="PRINTS" id="PR00153">
    <property type="entry name" value="CSAPPISMRASE"/>
</dbReference>
<dbReference type="EC" id="5.2.1.8" evidence="2"/>
<dbReference type="GO" id="GO:0003755">
    <property type="term" value="F:peptidyl-prolyl cis-trans isomerase activity"/>
    <property type="evidence" value="ECO:0007669"/>
    <property type="project" value="UniProtKB-KW"/>
</dbReference>
<dbReference type="SUPFAM" id="SSF50891">
    <property type="entry name" value="Cyclophilin-like"/>
    <property type="match status" value="1"/>
</dbReference>
<dbReference type="FunCoup" id="A0A1Y2CH27">
    <property type="interactions" value="746"/>
</dbReference>
<evidence type="ECO:0000256" key="1">
    <source>
        <dbReference type="ARBA" id="ARBA00000971"/>
    </source>
</evidence>
<dbReference type="InParanoid" id="A0A1Y2CH27"/>
<dbReference type="InterPro" id="IPR002130">
    <property type="entry name" value="Cyclophilin-type_PPIase_dom"/>
</dbReference>
<dbReference type="OrthoDB" id="10264753at2759"/>
<protein>
    <recommendedName>
        <fullName evidence="2">peptidylprolyl isomerase</fullName>
        <ecNumber evidence="2">5.2.1.8</ecNumber>
    </recommendedName>
</protein>
<dbReference type="InterPro" id="IPR036322">
    <property type="entry name" value="WD40_repeat_dom_sf"/>
</dbReference>
<dbReference type="GO" id="GO:0005634">
    <property type="term" value="C:nucleus"/>
    <property type="evidence" value="ECO:0007669"/>
    <property type="project" value="UniProtKB-ARBA"/>
</dbReference>
<organism evidence="9 10">
    <name type="scientific">Leucosporidium creatinivorum</name>
    <dbReference type="NCBI Taxonomy" id="106004"/>
    <lineage>
        <taxon>Eukaryota</taxon>
        <taxon>Fungi</taxon>
        <taxon>Dikarya</taxon>
        <taxon>Basidiomycota</taxon>
        <taxon>Pucciniomycotina</taxon>
        <taxon>Microbotryomycetes</taxon>
        <taxon>Leucosporidiales</taxon>
        <taxon>Leucosporidium</taxon>
    </lineage>
</organism>
<dbReference type="PROSITE" id="PS00170">
    <property type="entry name" value="CSA_PPIASE_1"/>
    <property type="match status" value="1"/>
</dbReference>
<dbReference type="InterPro" id="IPR044666">
    <property type="entry name" value="Cyclophilin_A-like"/>
</dbReference>
<dbReference type="Pfam" id="PF00160">
    <property type="entry name" value="Pro_isomerase"/>
    <property type="match status" value="1"/>
</dbReference>
<evidence type="ECO:0000313" key="10">
    <source>
        <dbReference type="Proteomes" id="UP000193467"/>
    </source>
</evidence>
<evidence type="ECO:0000256" key="5">
    <source>
        <dbReference type="ARBA" id="ARBA00023110"/>
    </source>
</evidence>
<evidence type="ECO:0000259" key="8">
    <source>
        <dbReference type="PROSITE" id="PS50072"/>
    </source>
</evidence>
<dbReference type="SMART" id="SM00320">
    <property type="entry name" value="WD40"/>
    <property type="match status" value="2"/>
</dbReference>
<dbReference type="InterPro" id="IPR001680">
    <property type="entry name" value="WD40_rpt"/>
</dbReference>
<dbReference type="InterPro" id="IPR015943">
    <property type="entry name" value="WD40/YVTN_repeat-like_dom_sf"/>
</dbReference>
<dbReference type="InterPro" id="IPR020892">
    <property type="entry name" value="Cyclophilin-type_PPIase_CS"/>
</dbReference>
<name>A0A1Y2CH27_9BASI</name>
<dbReference type="InterPro" id="IPR029000">
    <property type="entry name" value="Cyclophilin-like_dom_sf"/>
</dbReference>
<dbReference type="PANTHER" id="PTHR45625">
    <property type="entry name" value="PEPTIDYL-PROLYL CIS-TRANS ISOMERASE-RELATED"/>
    <property type="match status" value="1"/>
</dbReference>
<feature type="domain" description="PPIase cyclophilin-type" evidence="8">
    <location>
        <begin position="533"/>
        <end position="676"/>
    </location>
</feature>
<accession>A0A1Y2CH27</accession>
<evidence type="ECO:0000256" key="6">
    <source>
        <dbReference type="ARBA" id="ARBA00023235"/>
    </source>
</evidence>
<evidence type="ECO:0000256" key="3">
    <source>
        <dbReference type="ARBA" id="ARBA00022574"/>
    </source>
</evidence>
<keyword evidence="3" id="KW-0853">WD repeat</keyword>
<dbReference type="GO" id="GO:0006457">
    <property type="term" value="P:protein folding"/>
    <property type="evidence" value="ECO:0007669"/>
    <property type="project" value="InterPro"/>
</dbReference>
<keyword evidence="6" id="KW-0413">Isomerase</keyword>
<dbReference type="FunFam" id="2.40.100.10:FF:000003">
    <property type="entry name" value="Peptidylprolyl isomerase domain and WD repeat-containing 1"/>
    <property type="match status" value="1"/>
</dbReference>
<dbReference type="SUPFAM" id="SSF50978">
    <property type="entry name" value="WD40 repeat-like"/>
    <property type="match status" value="1"/>
</dbReference>
<evidence type="ECO:0000256" key="7">
    <source>
        <dbReference type="SAM" id="MobiDB-lite"/>
    </source>
</evidence>
<dbReference type="Gene3D" id="2.130.10.10">
    <property type="entry name" value="YVTN repeat-like/Quinoprotein amine dehydrogenase"/>
    <property type="match status" value="1"/>
</dbReference>
<evidence type="ECO:0000256" key="4">
    <source>
        <dbReference type="ARBA" id="ARBA00022737"/>
    </source>
</evidence>
<proteinExistence type="predicted"/>
<comment type="caution">
    <text evidence="9">The sequence shown here is derived from an EMBL/GenBank/DDBJ whole genome shotgun (WGS) entry which is preliminary data.</text>
</comment>
<dbReference type="STRING" id="106004.A0A1Y2CH27"/>
<feature type="compositionally biased region" description="Acidic residues" evidence="7">
    <location>
        <begin position="45"/>
        <end position="55"/>
    </location>
</feature>